<reference evidence="1 2" key="1">
    <citation type="journal article" date="2021" name="BMC Biol.">
        <title>Horizontally acquired antibacterial genes associated with adaptive radiation of ladybird beetles.</title>
        <authorList>
            <person name="Li H.S."/>
            <person name="Tang X.F."/>
            <person name="Huang Y.H."/>
            <person name="Xu Z.Y."/>
            <person name="Chen M.L."/>
            <person name="Du X.Y."/>
            <person name="Qiu B.Y."/>
            <person name="Chen P.T."/>
            <person name="Zhang W."/>
            <person name="Slipinski A."/>
            <person name="Escalona H.E."/>
            <person name="Waterhouse R.M."/>
            <person name="Zwick A."/>
            <person name="Pang H."/>
        </authorList>
    </citation>
    <scope>NUCLEOTIDE SEQUENCE [LARGE SCALE GENOMIC DNA]</scope>
    <source>
        <strain evidence="1">SYSU2018</strain>
    </source>
</reference>
<evidence type="ECO:0000313" key="2">
    <source>
        <dbReference type="Proteomes" id="UP001516400"/>
    </source>
</evidence>
<dbReference type="EMBL" id="JABFTP020000062">
    <property type="protein sequence ID" value="KAL3274292.1"/>
    <property type="molecule type" value="Genomic_DNA"/>
</dbReference>
<proteinExistence type="predicted"/>
<organism evidence="1 2">
    <name type="scientific">Cryptolaemus montrouzieri</name>
    <dbReference type="NCBI Taxonomy" id="559131"/>
    <lineage>
        <taxon>Eukaryota</taxon>
        <taxon>Metazoa</taxon>
        <taxon>Ecdysozoa</taxon>
        <taxon>Arthropoda</taxon>
        <taxon>Hexapoda</taxon>
        <taxon>Insecta</taxon>
        <taxon>Pterygota</taxon>
        <taxon>Neoptera</taxon>
        <taxon>Endopterygota</taxon>
        <taxon>Coleoptera</taxon>
        <taxon>Polyphaga</taxon>
        <taxon>Cucujiformia</taxon>
        <taxon>Coccinelloidea</taxon>
        <taxon>Coccinellidae</taxon>
        <taxon>Scymninae</taxon>
        <taxon>Scymnini</taxon>
        <taxon>Cryptolaemus</taxon>
    </lineage>
</organism>
<gene>
    <name evidence="1" type="ORF">HHI36_015697</name>
</gene>
<sequence length="165" mass="19293">MLYIKKYVLIHECNYVIGAIYRPQDYSIDMLMSKLDEQLDNHHLQKLSVQLTSTGNSFRILNKDIPTRASNENTGTLIDYAFTNSKLSSQLAIFHEYVGDHRHQMLMVDPKKRDSGACQNHCVVYDVDELTFQEKLVEMERRSWDNADDLCNEIIRYITTSLIRK</sequence>
<comment type="caution">
    <text evidence="1">The sequence shown here is derived from an EMBL/GenBank/DDBJ whole genome shotgun (WGS) entry which is preliminary data.</text>
</comment>
<dbReference type="AlphaFoldDB" id="A0ABD2N6G2"/>
<protein>
    <submittedName>
        <fullName evidence="1">Uncharacterized protein</fullName>
    </submittedName>
</protein>
<name>A0ABD2N6G2_9CUCU</name>
<dbReference type="Proteomes" id="UP001516400">
    <property type="component" value="Unassembled WGS sequence"/>
</dbReference>
<accession>A0ABD2N6G2</accession>
<evidence type="ECO:0000313" key="1">
    <source>
        <dbReference type="EMBL" id="KAL3274292.1"/>
    </source>
</evidence>
<keyword evidence="2" id="KW-1185">Reference proteome</keyword>